<dbReference type="eggNOG" id="arCOG01871">
    <property type="taxonomic scope" value="Archaea"/>
</dbReference>
<dbReference type="KEGG" id="vmo:VMUT_1723"/>
<dbReference type="OrthoDB" id="28434at2157"/>
<evidence type="ECO:0000313" key="4">
    <source>
        <dbReference type="Proteomes" id="UP000007485"/>
    </source>
</evidence>
<evidence type="ECO:0000256" key="1">
    <source>
        <dbReference type="ARBA" id="ARBA00022679"/>
    </source>
</evidence>
<organism evidence="3 4">
    <name type="scientific">Vulcanisaeta moutnovskia (strain 768-28)</name>
    <dbReference type="NCBI Taxonomy" id="985053"/>
    <lineage>
        <taxon>Archaea</taxon>
        <taxon>Thermoproteota</taxon>
        <taxon>Thermoprotei</taxon>
        <taxon>Thermoproteales</taxon>
        <taxon>Thermoproteaceae</taxon>
        <taxon>Vulcanisaeta</taxon>
    </lineage>
</organism>
<dbReference type="PANTHER" id="PTHR19136">
    <property type="entry name" value="MOLYBDENUM COFACTOR GUANYLYLTRANSFERASE"/>
    <property type="match status" value="1"/>
</dbReference>
<dbReference type="PANTHER" id="PTHR19136:SF86">
    <property type="entry name" value="ADENOSYLCOBINAMIDE-PHOSPHATE GUANYLYLTRANSFERASE"/>
    <property type="match status" value="1"/>
</dbReference>
<evidence type="ECO:0000259" key="2">
    <source>
        <dbReference type="Pfam" id="PF12804"/>
    </source>
</evidence>
<gene>
    <name evidence="3" type="ordered locus">VMUT_1723</name>
</gene>
<dbReference type="GeneID" id="10289375"/>
<dbReference type="STRING" id="985053.VMUT_1723"/>
<dbReference type="EMBL" id="CP002529">
    <property type="protein sequence ID" value="ADY01925.1"/>
    <property type="molecule type" value="Genomic_DNA"/>
</dbReference>
<name>F0QUU3_VULM7</name>
<sequence length="183" mass="20330">MNVIIMAGGAGTRLSNPNKPLIEVCGKPMIMRVIEAVEDLGAVYIATTIRHSSIIEFARNHGYKALITGGKGYPEDFLEAINRVGIPALIVPADMPFLNKQLVRKFLIMAAYVMAPMITLMYRRDEILGFTGISLVRRIKLDQGIIPWVSLVVPWSKELLNINTPSDINTAQEVCENMSQKVF</sequence>
<keyword evidence="4" id="KW-1185">Reference proteome</keyword>
<dbReference type="AlphaFoldDB" id="F0QUU3"/>
<dbReference type="RefSeq" id="WP_013605087.1">
    <property type="nucleotide sequence ID" value="NC_015151.1"/>
</dbReference>
<proteinExistence type="predicted"/>
<dbReference type="Proteomes" id="UP000007485">
    <property type="component" value="Chromosome"/>
</dbReference>
<dbReference type="SUPFAM" id="SSF53448">
    <property type="entry name" value="Nucleotide-diphospho-sugar transferases"/>
    <property type="match status" value="1"/>
</dbReference>
<dbReference type="Pfam" id="PF12804">
    <property type="entry name" value="NTP_transf_3"/>
    <property type="match status" value="1"/>
</dbReference>
<feature type="domain" description="MobA-like NTP transferase" evidence="2">
    <location>
        <begin position="3"/>
        <end position="111"/>
    </location>
</feature>
<keyword evidence="1" id="KW-0808">Transferase</keyword>
<accession>F0QUU3</accession>
<protein>
    <submittedName>
        <fullName evidence="3">GTP:adenosylcobinamide-phosphate guanylyltransferase-like protein</fullName>
    </submittedName>
</protein>
<reference evidence="3 4" key="1">
    <citation type="journal article" date="2011" name="J. Bacteriol.">
        <title>Complete genome sequence of 'Vulcanisaeta moutnovskia' strain 768-28, a novel member of the hyperthermophilic crenarchaeal genus vulcanisaeta.</title>
        <authorList>
            <person name="Gumerov V.M."/>
            <person name="Mardanov A.V."/>
            <person name="Beletsky A.V."/>
            <person name="Prokofeva M.I."/>
            <person name="Bonch-Osmolovskaya E.A."/>
            <person name="Ravin N.V."/>
            <person name="Skryabin K.G."/>
        </authorList>
    </citation>
    <scope>NUCLEOTIDE SEQUENCE [LARGE SCALE GENOMIC DNA]</scope>
    <source>
        <strain evidence="3 4">768-28</strain>
    </source>
</reference>
<evidence type="ECO:0000313" key="3">
    <source>
        <dbReference type="EMBL" id="ADY01925.1"/>
    </source>
</evidence>
<dbReference type="InterPro" id="IPR025877">
    <property type="entry name" value="MobA-like_NTP_Trfase"/>
</dbReference>
<dbReference type="Gene3D" id="3.90.550.10">
    <property type="entry name" value="Spore Coat Polysaccharide Biosynthesis Protein SpsA, Chain A"/>
    <property type="match status" value="1"/>
</dbReference>
<dbReference type="GO" id="GO:0016779">
    <property type="term" value="F:nucleotidyltransferase activity"/>
    <property type="evidence" value="ECO:0007669"/>
    <property type="project" value="UniProtKB-KW"/>
</dbReference>
<dbReference type="InterPro" id="IPR029044">
    <property type="entry name" value="Nucleotide-diphossugar_trans"/>
</dbReference>
<dbReference type="HOGENOM" id="CLU_098907_1_0_2"/>